<name>A0A6S6SU37_9BACT</name>
<accession>A0A6S6SU37</accession>
<gene>
    <name evidence="2" type="ORF">HELGO_WM13542</name>
</gene>
<organism evidence="2">
    <name type="scientific">uncultured Campylobacterales bacterium</name>
    <dbReference type="NCBI Taxonomy" id="352960"/>
    <lineage>
        <taxon>Bacteria</taxon>
        <taxon>Pseudomonadati</taxon>
        <taxon>Campylobacterota</taxon>
        <taxon>Epsilonproteobacteria</taxon>
        <taxon>Campylobacterales</taxon>
        <taxon>environmental samples</taxon>
    </lineage>
</organism>
<dbReference type="CDD" id="cd00093">
    <property type="entry name" value="HTH_XRE"/>
    <property type="match status" value="1"/>
</dbReference>
<dbReference type="PROSITE" id="PS50943">
    <property type="entry name" value="HTH_CROC1"/>
    <property type="match status" value="1"/>
</dbReference>
<feature type="domain" description="HTH cro/C1-type" evidence="1">
    <location>
        <begin position="21"/>
        <end position="78"/>
    </location>
</feature>
<dbReference type="Pfam" id="PF01381">
    <property type="entry name" value="HTH_3"/>
    <property type="match status" value="1"/>
</dbReference>
<dbReference type="InterPro" id="IPR001387">
    <property type="entry name" value="Cro/C1-type_HTH"/>
</dbReference>
<dbReference type="EMBL" id="CACVAW010000022">
    <property type="protein sequence ID" value="CAA6806090.1"/>
    <property type="molecule type" value="Genomic_DNA"/>
</dbReference>
<proteinExistence type="predicted"/>
<reference evidence="2" key="1">
    <citation type="submission" date="2020-01" db="EMBL/GenBank/DDBJ databases">
        <authorList>
            <person name="Meier V. D."/>
            <person name="Meier V D."/>
        </authorList>
    </citation>
    <scope>NUCLEOTIDE SEQUENCE</scope>
    <source>
        <strain evidence="2">HLG_WM_MAG_12</strain>
    </source>
</reference>
<evidence type="ECO:0000259" key="1">
    <source>
        <dbReference type="PROSITE" id="PS50943"/>
    </source>
</evidence>
<dbReference type="GO" id="GO:0003677">
    <property type="term" value="F:DNA binding"/>
    <property type="evidence" value="ECO:0007669"/>
    <property type="project" value="InterPro"/>
</dbReference>
<dbReference type="SMART" id="SM00530">
    <property type="entry name" value="HTH_XRE"/>
    <property type="match status" value="1"/>
</dbReference>
<dbReference type="SUPFAM" id="SSF47413">
    <property type="entry name" value="lambda repressor-like DNA-binding domains"/>
    <property type="match status" value="1"/>
</dbReference>
<protein>
    <recommendedName>
        <fullName evidence="1">HTH cro/C1-type domain-containing protein</fullName>
    </recommendedName>
</protein>
<evidence type="ECO:0000313" key="2">
    <source>
        <dbReference type="EMBL" id="CAA6806090.1"/>
    </source>
</evidence>
<sequence length="85" mass="9773">MSKKLTKQQKKIIYKQIGANVKKYREEKGYTQLELSYAMGYLSVSLVSAAELYSSEKHFNIEHLFKIADILEIDVCELLKGIDIS</sequence>
<dbReference type="InterPro" id="IPR010982">
    <property type="entry name" value="Lambda_DNA-bd_dom_sf"/>
</dbReference>
<dbReference type="AlphaFoldDB" id="A0A6S6SU37"/>
<dbReference type="Gene3D" id="1.10.260.40">
    <property type="entry name" value="lambda repressor-like DNA-binding domains"/>
    <property type="match status" value="1"/>
</dbReference>